<protein>
    <submittedName>
        <fullName evidence="2">Uncharacterized protein</fullName>
    </submittedName>
</protein>
<evidence type="ECO:0000313" key="2">
    <source>
        <dbReference type="EMBL" id="CAL1710583.1"/>
    </source>
</evidence>
<organism evidence="2 3">
    <name type="scientific">Somion occarium</name>
    <dbReference type="NCBI Taxonomy" id="3059160"/>
    <lineage>
        <taxon>Eukaryota</taxon>
        <taxon>Fungi</taxon>
        <taxon>Dikarya</taxon>
        <taxon>Basidiomycota</taxon>
        <taxon>Agaricomycotina</taxon>
        <taxon>Agaricomycetes</taxon>
        <taxon>Polyporales</taxon>
        <taxon>Cerrenaceae</taxon>
        <taxon>Somion</taxon>
    </lineage>
</organism>
<reference evidence="3" key="1">
    <citation type="submission" date="2024-04" db="EMBL/GenBank/DDBJ databases">
        <authorList>
            <person name="Shaw F."/>
            <person name="Minotto A."/>
        </authorList>
    </citation>
    <scope>NUCLEOTIDE SEQUENCE [LARGE SCALE GENOMIC DNA]</scope>
</reference>
<name>A0ABP1DRX7_9APHY</name>
<dbReference type="EMBL" id="OZ037949">
    <property type="protein sequence ID" value="CAL1710583.1"/>
    <property type="molecule type" value="Genomic_DNA"/>
</dbReference>
<dbReference type="Proteomes" id="UP001497453">
    <property type="component" value="Chromosome 6"/>
</dbReference>
<accession>A0ABP1DRX7</accession>
<feature type="compositionally biased region" description="Pro residues" evidence="1">
    <location>
        <begin position="35"/>
        <end position="55"/>
    </location>
</feature>
<gene>
    <name evidence="2" type="ORF">GFSPODELE1_LOCUS7898</name>
</gene>
<keyword evidence="3" id="KW-1185">Reference proteome</keyword>
<sequence>MAMDLGPCPYLTNEDPIRILLSVEVEHFDDNGNPCLPPTPQQPAPDPLWITPPPSGEDELKSGKAVHVAQQ</sequence>
<feature type="region of interest" description="Disordered" evidence="1">
    <location>
        <begin position="30"/>
        <end position="71"/>
    </location>
</feature>
<evidence type="ECO:0000256" key="1">
    <source>
        <dbReference type="SAM" id="MobiDB-lite"/>
    </source>
</evidence>
<evidence type="ECO:0000313" key="3">
    <source>
        <dbReference type="Proteomes" id="UP001497453"/>
    </source>
</evidence>
<proteinExistence type="predicted"/>